<evidence type="ECO:0000256" key="1">
    <source>
        <dbReference type="ARBA" id="ARBA00008909"/>
    </source>
</evidence>
<evidence type="ECO:0000256" key="2">
    <source>
        <dbReference type="ARBA" id="ARBA00022705"/>
    </source>
</evidence>
<dbReference type="Proteomes" id="UP000014113">
    <property type="component" value="Unassembled WGS sequence"/>
</dbReference>
<dbReference type="GO" id="GO:0003677">
    <property type="term" value="F:DNA binding"/>
    <property type="evidence" value="ECO:0007669"/>
    <property type="project" value="InterPro"/>
</dbReference>
<comment type="caution">
    <text evidence="3">The sequence shown here is derived from an EMBL/GenBank/DDBJ whole genome shotgun (WGS) entry which is preliminary data.</text>
</comment>
<sequence>MEITENQEFKDVSKTGKDRKWKERKLQNIEYAKRLETLGYKAFANAYQCAEVLKFKELEGQLRLHQAWFCKSKLCPICNWRRSMKYGVQLGQIIDVAREREPKAKFIFLTLTVKNVSGEKLGEELTNLTKSFDRLFRRAKVKKAVIGYLRAIEVTYNAERDDYHPHIHVLLMVKASYFKKTEYYISQDEWTTMWQQSAKLDYKPIVDVRKVKPNQRKAKNEMDLRGAIVETAKYPTKPIEKMGKTEKQKLKVTDDLMKALKNKRQIGFGGLFKEIRKELQLEDVENGDLVHIDDENEESSLGVEIVAQWNWERMTYVVVEC</sequence>
<dbReference type="PATRIC" id="fig|1121865.5.peg.2349"/>
<dbReference type="Pfam" id="PF01446">
    <property type="entry name" value="Rep_1"/>
    <property type="match status" value="1"/>
</dbReference>
<reference evidence="3 4" key="1">
    <citation type="submission" date="2013-03" db="EMBL/GenBank/DDBJ databases">
        <title>The Genome Sequence of Enterococcus columbae ATCC_51263 (PacBio/Illumina hybrid assembly).</title>
        <authorList>
            <consortium name="The Broad Institute Genomics Platform"/>
            <consortium name="The Broad Institute Genome Sequencing Center for Infectious Disease"/>
            <person name="Earl A."/>
            <person name="Russ C."/>
            <person name="Gilmore M."/>
            <person name="Surin D."/>
            <person name="Walker B."/>
            <person name="Young S."/>
            <person name="Zeng Q."/>
            <person name="Gargeya S."/>
            <person name="Fitzgerald M."/>
            <person name="Haas B."/>
            <person name="Abouelleil A."/>
            <person name="Allen A.W."/>
            <person name="Alvarado L."/>
            <person name="Arachchi H.M."/>
            <person name="Berlin A.M."/>
            <person name="Chapman S.B."/>
            <person name="Gainer-Dewar J."/>
            <person name="Goldberg J."/>
            <person name="Griggs A."/>
            <person name="Gujja S."/>
            <person name="Hansen M."/>
            <person name="Howarth C."/>
            <person name="Imamovic A."/>
            <person name="Ireland A."/>
            <person name="Larimer J."/>
            <person name="McCowan C."/>
            <person name="Murphy C."/>
            <person name="Pearson M."/>
            <person name="Poon T.W."/>
            <person name="Priest M."/>
            <person name="Roberts A."/>
            <person name="Saif S."/>
            <person name="Shea T."/>
            <person name="Sisk P."/>
            <person name="Sykes S."/>
            <person name="Wortman J."/>
            <person name="Nusbaum C."/>
            <person name="Birren B."/>
        </authorList>
    </citation>
    <scope>NUCLEOTIDE SEQUENCE [LARGE SCALE GENOMIC DNA]</scope>
    <source>
        <strain evidence="3 4">ATCC 51263</strain>
    </source>
</reference>
<comment type="similarity">
    <text evidence="1">Belongs to the Gram-positive plasmids replication protein type 1 family.</text>
</comment>
<accession>S1N2L4</accession>
<dbReference type="GO" id="GO:0006260">
    <property type="term" value="P:DNA replication"/>
    <property type="evidence" value="ECO:0007669"/>
    <property type="project" value="UniProtKB-KW"/>
</dbReference>
<dbReference type="RefSeq" id="WP_016252524.1">
    <property type="nucleotide sequence ID" value="NZ_JXKI01000056.1"/>
</dbReference>
<dbReference type="AlphaFoldDB" id="S1N2L4"/>
<gene>
    <name evidence="3" type="ORF">I568_02375</name>
</gene>
<dbReference type="STRING" id="1121865.OMW_02417"/>
<keyword evidence="4" id="KW-1185">Reference proteome</keyword>
<dbReference type="EMBL" id="ASWJ01000012">
    <property type="protein sequence ID" value="EOW79838.1"/>
    <property type="molecule type" value="Genomic_DNA"/>
</dbReference>
<dbReference type="InterPro" id="IPR000989">
    <property type="entry name" value="Rep"/>
</dbReference>
<name>S1N2L4_9ENTE</name>
<evidence type="ECO:0000313" key="3">
    <source>
        <dbReference type="EMBL" id="EOW79838.1"/>
    </source>
</evidence>
<evidence type="ECO:0000313" key="4">
    <source>
        <dbReference type="Proteomes" id="UP000014113"/>
    </source>
</evidence>
<keyword evidence="2" id="KW-0235">DNA replication</keyword>
<organism evidence="3 4">
    <name type="scientific">Enterococcus columbae DSM 7374 = ATCC 51263</name>
    <dbReference type="NCBI Taxonomy" id="1121865"/>
    <lineage>
        <taxon>Bacteria</taxon>
        <taxon>Bacillati</taxon>
        <taxon>Bacillota</taxon>
        <taxon>Bacilli</taxon>
        <taxon>Lactobacillales</taxon>
        <taxon>Enterococcaceae</taxon>
        <taxon>Enterococcus</taxon>
    </lineage>
</organism>
<proteinExistence type="inferred from homology"/>
<protein>
    <submittedName>
        <fullName evidence="3">Uncharacterized protein</fullName>
    </submittedName>
</protein>
<dbReference type="eggNOG" id="COG5655">
    <property type="taxonomic scope" value="Bacteria"/>
</dbReference>